<reference evidence="3 4" key="1">
    <citation type="submission" date="2020-05" db="EMBL/GenBank/DDBJ databases">
        <title>Identification and distribution of gene clusters putatively required for synthesis of sphingolipid metabolism inhibitors in phylogenetically diverse species of the filamentous fungus Fusarium.</title>
        <authorList>
            <person name="Kim H.-S."/>
            <person name="Busman M."/>
            <person name="Brown D.W."/>
            <person name="Divon H."/>
            <person name="Uhlig S."/>
            <person name="Proctor R.H."/>
        </authorList>
    </citation>
    <scope>NUCLEOTIDE SEQUENCE [LARGE SCALE GENOMIC DNA]</scope>
    <source>
        <strain evidence="3 4">NRRL 20693</strain>
    </source>
</reference>
<keyword evidence="4" id="KW-1185">Reference proteome</keyword>
<evidence type="ECO:0000313" key="3">
    <source>
        <dbReference type="EMBL" id="KAF5667154.1"/>
    </source>
</evidence>
<dbReference type="InterPro" id="IPR015943">
    <property type="entry name" value="WD40/YVTN_repeat-like_dom_sf"/>
</dbReference>
<gene>
    <name evidence="3" type="ORF">FHETE_5857</name>
</gene>
<protein>
    <submittedName>
        <fullName evidence="3">Uncharacterized protein</fullName>
    </submittedName>
</protein>
<dbReference type="InterPro" id="IPR050282">
    <property type="entry name" value="Cycloisomerase_2"/>
</dbReference>
<feature type="chain" id="PRO_5034914147" evidence="2">
    <location>
        <begin position="22"/>
        <end position="400"/>
    </location>
</feature>
<evidence type="ECO:0000313" key="4">
    <source>
        <dbReference type="Proteomes" id="UP000567885"/>
    </source>
</evidence>
<sequence length="400" mass="42525">MHHKTLGLFLTAAAVAAPGNAVNLFVADEGGSLSTLSLTSAQNGFNLAVTSKSSECQISPSWLTLDSSNRVLYCLNRGQWPSGAGSLNSFTIGAGGALKFVDRVQAPRELVAGEIITGENGQRGYFSSSYVPGVAAAYALGANGDLPGTGPLQQVSTNISQIGPIADRQEASHLHHVIIDPTGEYVVTPDLGGDLCQVWSFNNKTIAPIAQAGVLKAPAGAGPRHGFFKVMKNKDTFFFFNGELDQKIYSYRVKYEQTGLSFTKAFEITSLNAAFPPNTAPISEIAMSPDKRFLVVTNREKSFATSIQAKSGPSDTLTTFLINEDGSLKPVQAAPSGGWLPRQFSFNKAGDKIAVGHQVNKTVVIWKRDVETGKIVPENQGGKLAQVTLTGGVMATLWDE</sequence>
<comment type="similarity">
    <text evidence="1">Belongs to the cycloisomerase 2 family.</text>
</comment>
<dbReference type="PANTHER" id="PTHR30344:SF1">
    <property type="entry name" value="6-PHOSPHOGLUCONOLACTONASE"/>
    <property type="match status" value="1"/>
</dbReference>
<dbReference type="SUPFAM" id="SSF51004">
    <property type="entry name" value="C-terminal (heme d1) domain of cytochrome cd1-nitrite reductase"/>
    <property type="match status" value="1"/>
</dbReference>
<dbReference type="InterPro" id="IPR011048">
    <property type="entry name" value="Haem_d1_sf"/>
</dbReference>
<comment type="caution">
    <text evidence="3">The sequence shown here is derived from an EMBL/GenBank/DDBJ whole genome shotgun (WGS) entry which is preliminary data.</text>
</comment>
<dbReference type="InterPro" id="IPR019405">
    <property type="entry name" value="Lactonase_7-beta_prop"/>
</dbReference>
<dbReference type="GO" id="GO:0017057">
    <property type="term" value="F:6-phosphogluconolactonase activity"/>
    <property type="evidence" value="ECO:0007669"/>
    <property type="project" value="TreeGrafter"/>
</dbReference>
<dbReference type="Pfam" id="PF10282">
    <property type="entry name" value="Lactonase"/>
    <property type="match status" value="1"/>
</dbReference>
<feature type="signal peptide" evidence="2">
    <location>
        <begin position="1"/>
        <end position="21"/>
    </location>
</feature>
<dbReference type="Gene3D" id="2.130.10.10">
    <property type="entry name" value="YVTN repeat-like/Quinoprotein amine dehydrogenase"/>
    <property type="match status" value="1"/>
</dbReference>
<dbReference type="PANTHER" id="PTHR30344">
    <property type="entry name" value="6-PHOSPHOGLUCONOLACTONASE-RELATED"/>
    <property type="match status" value="1"/>
</dbReference>
<evidence type="ECO:0000256" key="1">
    <source>
        <dbReference type="ARBA" id="ARBA00005564"/>
    </source>
</evidence>
<name>A0A8H5TDK7_FUSHE</name>
<evidence type="ECO:0000256" key="2">
    <source>
        <dbReference type="SAM" id="SignalP"/>
    </source>
</evidence>
<dbReference type="Proteomes" id="UP000567885">
    <property type="component" value="Unassembled WGS sequence"/>
</dbReference>
<dbReference type="EMBL" id="JAAGWQ010000103">
    <property type="protein sequence ID" value="KAF5667154.1"/>
    <property type="molecule type" value="Genomic_DNA"/>
</dbReference>
<proteinExistence type="inferred from homology"/>
<accession>A0A8H5TDK7</accession>
<dbReference type="OrthoDB" id="9972196at2759"/>
<keyword evidence="2" id="KW-0732">Signal</keyword>
<dbReference type="AlphaFoldDB" id="A0A8H5TDK7"/>
<organism evidence="3 4">
    <name type="scientific">Fusarium heterosporum</name>
    <dbReference type="NCBI Taxonomy" id="42747"/>
    <lineage>
        <taxon>Eukaryota</taxon>
        <taxon>Fungi</taxon>
        <taxon>Dikarya</taxon>
        <taxon>Ascomycota</taxon>
        <taxon>Pezizomycotina</taxon>
        <taxon>Sordariomycetes</taxon>
        <taxon>Hypocreomycetidae</taxon>
        <taxon>Hypocreales</taxon>
        <taxon>Nectriaceae</taxon>
        <taxon>Fusarium</taxon>
        <taxon>Fusarium heterosporum species complex</taxon>
    </lineage>
</organism>